<gene>
    <name evidence="5" type="ORF">DFH07DRAFT_149326</name>
</gene>
<dbReference type="InterPro" id="IPR012677">
    <property type="entry name" value="Nucleotide-bd_a/b_plait_sf"/>
</dbReference>
<evidence type="ECO:0000256" key="2">
    <source>
        <dbReference type="PROSITE-ProRule" id="PRU00176"/>
    </source>
</evidence>
<protein>
    <recommendedName>
        <fullName evidence="4">RRM domain-containing protein</fullName>
    </recommendedName>
</protein>
<dbReference type="SMART" id="SM00360">
    <property type="entry name" value="RRM"/>
    <property type="match status" value="1"/>
</dbReference>
<comment type="caution">
    <text evidence="5">The sequence shown here is derived from an EMBL/GenBank/DDBJ whole genome shotgun (WGS) entry which is preliminary data.</text>
</comment>
<organism evidence="5 6">
    <name type="scientific">Mycena maculata</name>
    <dbReference type="NCBI Taxonomy" id="230809"/>
    <lineage>
        <taxon>Eukaryota</taxon>
        <taxon>Fungi</taxon>
        <taxon>Dikarya</taxon>
        <taxon>Basidiomycota</taxon>
        <taxon>Agaricomycotina</taxon>
        <taxon>Agaricomycetes</taxon>
        <taxon>Agaricomycetidae</taxon>
        <taxon>Agaricales</taxon>
        <taxon>Marasmiineae</taxon>
        <taxon>Mycenaceae</taxon>
        <taxon>Mycena</taxon>
    </lineage>
</organism>
<reference evidence="5" key="1">
    <citation type="submission" date="2023-03" db="EMBL/GenBank/DDBJ databases">
        <title>Massive genome expansion in bonnet fungi (Mycena s.s.) driven by repeated elements and novel gene families across ecological guilds.</title>
        <authorList>
            <consortium name="Lawrence Berkeley National Laboratory"/>
            <person name="Harder C.B."/>
            <person name="Miyauchi S."/>
            <person name="Viragh M."/>
            <person name="Kuo A."/>
            <person name="Thoen E."/>
            <person name="Andreopoulos B."/>
            <person name="Lu D."/>
            <person name="Skrede I."/>
            <person name="Drula E."/>
            <person name="Henrissat B."/>
            <person name="Morin E."/>
            <person name="Kohler A."/>
            <person name="Barry K."/>
            <person name="LaButti K."/>
            <person name="Morin E."/>
            <person name="Salamov A."/>
            <person name="Lipzen A."/>
            <person name="Mereny Z."/>
            <person name="Hegedus B."/>
            <person name="Baldrian P."/>
            <person name="Stursova M."/>
            <person name="Weitz H."/>
            <person name="Taylor A."/>
            <person name="Grigoriev I.V."/>
            <person name="Nagy L.G."/>
            <person name="Martin F."/>
            <person name="Kauserud H."/>
        </authorList>
    </citation>
    <scope>NUCLEOTIDE SEQUENCE</scope>
    <source>
        <strain evidence="5">CBHHK188m</strain>
    </source>
</reference>
<dbReference type="InterPro" id="IPR000504">
    <property type="entry name" value="RRM_dom"/>
</dbReference>
<dbReference type="InterPro" id="IPR035979">
    <property type="entry name" value="RBD_domain_sf"/>
</dbReference>
<proteinExistence type="predicted"/>
<sequence length="250" mass="27442">MGRGVGSVTMADVDAATRIVDSGLTLLGRRLKAQYTNPLIQRLLPGRFLFVADLPSNATTADIFREFSRFGRIERVDFRSDEGSPGFATVEYRSEADAVAAYDNFADSPLYLHGRKALVDFDMNPPSNKLYFSRYPGTEGALRESLREFESSIRGITFFEHNEVPRALRDPGVVELTGSGFIEFASVQEATEVLTAGTTTPHGPLNLKYAIVRNRGSAMERPLARGVRRSFGGRGGRGDRGAGGERELWG</sequence>
<dbReference type="AlphaFoldDB" id="A0AAD7JW16"/>
<feature type="domain" description="RRM" evidence="4">
    <location>
        <begin position="47"/>
        <end position="124"/>
    </location>
</feature>
<accession>A0AAD7JW16</accession>
<dbReference type="CDD" id="cd00590">
    <property type="entry name" value="RRM_SF"/>
    <property type="match status" value="1"/>
</dbReference>
<dbReference type="GO" id="GO:0003729">
    <property type="term" value="F:mRNA binding"/>
    <property type="evidence" value="ECO:0007669"/>
    <property type="project" value="TreeGrafter"/>
</dbReference>
<evidence type="ECO:0000259" key="4">
    <source>
        <dbReference type="PROSITE" id="PS50102"/>
    </source>
</evidence>
<dbReference type="PANTHER" id="PTHR48025">
    <property type="entry name" value="OS02G0815200 PROTEIN"/>
    <property type="match status" value="1"/>
</dbReference>
<keyword evidence="6" id="KW-1185">Reference proteome</keyword>
<evidence type="ECO:0000256" key="1">
    <source>
        <dbReference type="ARBA" id="ARBA00022884"/>
    </source>
</evidence>
<dbReference type="PANTHER" id="PTHR48025:SF1">
    <property type="entry name" value="RRM DOMAIN-CONTAINING PROTEIN"/>
    <property type="match status" value="1"/>
</dbReference>
<dbReference type="InterPro" id="IPR050502">
    <property type="entry name" value="Euk_RNA-bind_prot"/>
</dbReference>
<feature type="compositionally biased region" description="Basic and acidic residues" evidence="3">
    <location>
        <begin position="236"/>
        <end position="250"/>
    </location>
</feature>
<feature type="region of interest" description="Disordered" evidence="3">
    <location>
        <begin position="228"/>
        <end position="250"/>
    </location>
</feature>
<evidence type="ECO:0000256" key="3">
    <source>
        <dbReference type="SAM" id="MobiDB-lite"/>
    </source>
</evidence>
<dbReference type="PROSITE" id="PS50102">
    <property type="entry name" value="RRM"/>
    <property type="match status" value="1"/>
</dbReference>
<evidence type="ECO:0000313" key="6">
    <source>
        <dbReference type="Proteomes" id="UP001215280"/>
    </source>
</evidence>
<dbReference type="EMBL" id="JARJLG010000018">
    <property type="protein sequence ID" value="KAJ7773000.1"/>
    <property type="molecule type" value="Genomic_DNA"/>
</dbReference>
<dbReference type="SUPFAM" id="SSF54928">
    <property type="entry name" value="RNA-binding domain, RBD"/>
    <property type="match status" value="1"/>
</dbReference>
<keyword evidence="1 2" id="KW-0694">RNA-binding</keyword>
<evidence type="ECO:0000313" key="5">
    <source>
        <dbReference type="EMBL" id="KAJ7773000.1"/>
    </source>
</evidence>
<dbReference type="Gene3D" id="3.30.70.330">
    <property type="match status" value="2"/>
</dbReference>
<name>A0AAD7JW16_9AGAR</name>
<dbReference type="Pfam" id="PF00076">
    <property type="entry name" value="RRM_1"/>
    <property type="match status" value="1"/>
</dbReference>
<dbReference type="Proteomes" id="UP001215280">
    <property type="component" value="Unassembled WGS sequence"/>
</dbReference>